<organism evidence="3 4">
    <name type="scientific">Deminuibacter soli</name>
    <dbReference type="NCBI Taxonomy" id="2291815"/>
    <lineage>
        <taxon>Bacteria</taxon>
        <taxon>Pseudomonadati</taxon>
        <taxon>Bacteroidota</taxon>
        <taxon>Chitinophagia</taxon>
        <taxon>Chitinophagales</taxon>
        <taxon>Chitinophagaceae</taxon>
        <taxon>Deminuibacter</taxon>
    </lineage>
</organism>
<dbReference type="InterPro" id="IPR003675">
    <property type="entry name" value="Rce1/LyrA-like_dom"/>
</dbReference>
<feature type="transmembrane region" description="Helical" evidence="1">
    <location>
        <begin position="230"/>
        <end position="251"/>
    </location>
</feature>
<dbReference type="OrthoDB" id="158986at2"/>
<dbReference type="Proteomes" id="UP000261284">
    <property type="component" value="Unassembled WGS sequence"/>
</dbReference>
<dbReference type="GO" id="GO:0080120">
    <property type="term" value="P:CAAX-box protein maturation"/>
    <property type="evidence" value="ECO:0007669"/>
    <property type="project" value="UniProtKB-ARBA"/>
</dbReference>
<sequence length="257" mass="29776">MEELNIHITHSTCGECGETVKPHHRFCFNCGAFLGGEGERIDVFNNSQLRHAFVFYSLYLFICLMVKYTEWFGNYDHLFWIELLLAAITVSFAIANRRNVRPLLSFRGFSPLITAGIVLLAILFSFLVNLLVHELNVSLFHSDVSFYRGYRIYIAPRLLMVYSIALMPALFEELAFRGVLYGYLAEVMDEKLVMIITGFIFAAMHLNFISLIWLIPFGIFLGFLRKKYHTLWYGVIFHFVFNLVACLIDLYNEGVLF</sequence>
<feature type="transmembrane region" description="Helical" evidence="1">
    <location>
        <begin position="77"/>
        <end position="96"/>
    </location>
</feature>
<evidence type="ECO:0000256" key="1">
    <source>
        <dbReference type="SAM" id="Phobius"/>
    </source>
</evidence>
<feature type="domain" description="CAAX prenyl protease 2/Lysostaphin resistance protein A-like" evidence="2">
    <location>
        <begin position="158"/>
        <end position="244"/>
    </location>
</feature>
<proteinExistence type="predicted"/>
<keyword evidence="1" id="KW-0472">Membrane</keyword>
<feature type="transmembrane region" description="Helical" evidence="1">
    <location>
        <begin position="108"/>
        <end position="132"/>
    </location>
</feature>
<keyword evidence="3" id="KW-0645">Protease</keyword>
<dbReference type="Pfam" id="PF02517">
    <property type="entry name" value="Rce1-like"/>
    <property type="match status" value="1"/>
</dbReference>
<keyword evidence="3" id="KW-0482">Metalloprotease</keyword>
<reference evidence="3 4" key="1">
    <citation type="submission" date="2018-08" db="EMBL/GenBank/DDBJ databases">
        <title>Chitinophagaceae sp. K23C18032701, a novel bacterium isolated from forest soil.</title>
        <authorList>
            <person name="Wang C."/>
        </authorList>
    </citation>
    <scope>NUCLEOTIDE SEQUENCE [LARGE SCALE GENOMIC DNA]</scope>
    <source>
        <strain evidence="3 4">K23C18032701</strain>
    </source>
</reference>
<feature type="transmembrane region" description="Helical" evidence="1">
    <location>
        <begin position="152"/>
        <end position="171"/>
    </location>
</feature>
<dbReference type="RefSeq" id="WP_116846203.1">
    <property type="nucleotide sequence ID" value="NZ_QTJU01000001.1"/>
</dbReference>
<feature type="transmembrane region" description="Helical" evidence="1">
    <location>
        <begin position="53"/>
        <end position="71"/>
    </location>
</feature>
<dbReference type="AlphaFoldDB" id="A0A3E1NRQ8"/>
<comment type="caution">
    <text evidence="3">The sequence shown here is derived from an EMBL/GenBank/DDBJ whole genome shotgun (WGS) entry which is preliminary data.</text>
</comment>
<dbReference type="GO" id="GO:0004175">
    <property type="term" value="F:endopeptidase activity"/>
    <property type="evidence" value="ECO:0007669"/>
    <property type="project" value="UniProtKB-ARBA"/>
</dbReference>
<keyword evidence="4" id="KW-1185">Reference proteome</keyword>
<evidence type="ECO:0000313" key="4">
    <source>
        <dbReference type="Proteomes" id="UP000261284"/>
    </source>
</evidence>
<keyword evidence="1" id="KW-1133">Transmembrane helix</keyword>
<dbReference type="EMBL" id="QTJU01000001">
    <property type="protein sequence ID" value="RFM30448.1"/>
    <property type="molecule type" value="Genomic_DNA"/>
</dbReference>
<keyword evidence="1" id="KW-0812">Transmembrane</keyword>
<evidence type="ECO:0000259" key="2">
    <source>
        <dbReference type="Pfam" id="PF02517"/>
    </source>
</evidence>
<keyword evidence="3" id="KW-0378">Hydrolase</keyword>
<dbReference type="GO" id="GO:0006508">
    <property type="term" value="P:proteolysis"/>
    <property type="evidence" value="ECO:0007669"/>
    <property type="project" value="UniProtKB-KW"/>
</dbReference>
<feature type="transmembrane region" description="Helical" evidence="1">
    <location>
        <begin position="192"/>
        <end position="224"/>
    </location>
</feature>
<gene>
    <name evidence="3" type="ORF">DXN05_05690</name>
</gene>
<dbReference type="GO" id="GO:0008237">
    <property type="term" value="F:metallopeptidase activity"/>
    <property type="evidence" value="ECO:0007669"/>
    <property type="project" value="UniProtKB-KW"/>
</dbReference>
<name>A0A3E1NRQ8_9BACT</name>
<protein>
    <submittedName>
        <fullName evidence="3">CPBP family intramembrane metalloprotease</fullName>
    </submittedName>
</protein>
<evidence type="ECO:0000313" key="3">
    <source>
        <dbReference type="EMBL" id="RFM30448.1"/>
    </source>
</evidence>
<accession>A0A3E1NRQ8</accession>